<protein>
    <submittedName>
        <fullName evidence="2">Uncharacterized protein</fullName>
    </submittedName>
</protein>
<dbReference type="Proteomes" id="UP000190188">
    <property type="component" value="Unassembled WGS sequence"/>
</dbReference>
<keyword evidence="3" id="KW-1185">Reference proteome</keyword>
<comment type="caution">
    <text evidence="2">The sequence shown here is derived from an EMBL/GenBank/DDBJ whole genome shotgun (WGS) entry which is preliminary data.</text>
</comment>
<evidence type="ECO:0000256" key="1">
    <source>
        <dbReference type="SAM" id="Phobius"/>
    </source>
</evidence>
<feature type="transmembrane region" description="Helical" evidence="1">
    <location>
        <begin position="45"/>
        <end position="68"/>
    </location>
</feature>
<reference evidence="2 3" key="1">
    <citation type="submission" date="2017-01" db="EMBL/GenBank/DDBJ databases">
        <title>Genome analysis of Paenibacillus selenitrireducens ES3-24.</title>
        <authorList>
            <person name="Xu D."/>
            <person name="Yao R."/>
            <person name="Zheng S."/>
        </authorList>
    </citation>
    <scope>NUCLEOTIDE SEQUENCE [LARGE SCALE GENOMIC DNA]</scope>
    <source>
        <strain evidence="2 3">ES3-24</strain>
    </source>
</reference>
<organism evidence="2 3">
    <name type="scientific">Paenibacillus selenitireducens</name>
    <dbReference type="NCBI Taxonomy" id="1324314"/>
    <lineage>
        <taxon>Bacteria</taxon>
        <taxon>Bacillati</taxon>
        <taxon>Bacillota</taxon>
        <taxon>Bacilli</taxon>
        <taxon>Bacillales</taxon>
        <taxon>Paenibacillaceae</taxon>
        <taxon>Paenibacillus</taxon>
    </lineage>
</organism>
<evidence type="ECO:0000313" key="2">
    <source>
        <dbReference type="EMBL" id="OPA79193.1"/>
    </source>
</evidence>
<dbReference type="AlphaFoldDB" id="A0A1T2XHQ2"/>
<dbReference type="EMBL" id="MSZX01000003">
    <property type="protein sequence ID" value="OPA79193.1"/>
    <property type="molecule type" value="Genomic_DNA"/>
</dbReference>
<keyword evidence="1" id="KW-0812">Transmembrane</keyword>
<accession>A0A1T2XHQ2</accession>
<feature type="transmembrane region" description="Helical" evidence="1">
    <location>
        <begin position="7"/>
        <end position="25"/>
    </location>
</feature>
<evidence type="ECO:0000313" key="3">
    <source>
        <dbReference type="Proteomes" id="UP000190188"/>
    </source>
</evidence>
<name>A0A1T2XHQ2_9BACL</name>
<dbReference type="RefSeq" id="WP_078498191.1">
    <property type="nucleotide sequence ID" value="NZ_MSZX01000003.1"/>
</dbReference>
<proteinExistence type="predicted"/>
<keyword evidence="1" id="KW-0472">Membrane</keyword>
<sequence>MKNKPFRYLIVSIVLIFLSLGQLLMQLRPNDFLTDSERITRDNQAWLFFSIEMVVLIFLLIMSIAGIIKNNNKSDMGKKDVSDK</sequence>
<gene>
    <name evidence="2" type="ORF">BVG16_08845</name>
</gene>
<keyword evidence="1" id="KW-1133">Transmembrane helix</keyword>